<proteinExistence type="predicted"/>
<keyword evidence="2" id="KW-1185">Reference proteome</keyword>
<dbReference type="AlphaFoldDB" id="A0A8J1U7P3"/>
<accession>A0A8J1U7P3</accession>
<evidence type="ECO:0000313" key="1">
    <source>
        <dbReference type="EMBL" id="CAH1795242.1"/>
    </source>
</evidence>
<dbReference type="Gene3D" id="1.25.70.10">
    <property type="entry name" value="Transcription termination factor 3, mitochondrial"/>
    <property type="match status" value="1"/>
</dbReference>
<dbReference type="EMBL" id="CAIIXF020000009">
    <property type="protein sequence ID" value="CAH1795242.1"/>
    <property type="molecule type" value="Genomic_DNA"/>
</dbReference>
<name>A0A8J1U7P3_OWEFU</name>
<gene>
    <name evidence="1" type="ORF">OFUS_LOCUS19810</name>
</gene>
<protein>
    <submittedName>
        <fullName evidence="1">Uncharacterized protein</fullName>
    </submittedName>
</protein>
<evidence type="ECO:0000313" key="2">
    <source>
        <dbReference type="Proteomes" id="UP000749559"/>
    </source>
</evidence>
<reference evidence="1" key="1">
    <citation type="submission" date="2022-03" db="EMBL/GenBank/DDBJ databases">
        <authorList>
            <person name="Martin C."/>
        </authorList>
    </citation>
    <scope>NUCLEOTIDE SEQUENCE</scope>
</reference>
<dbReference type="Proteomes" id="UP000749559">
    <property type="component" value="Unassembled WGS sequence"/>
</dbReference>
<organism evidence="1 2">
    <name type="scientific">Owenia fusiformis</name>
    <name type="common">Polychaete worm</name>
    <dbReference type="NCBI Taxonomy" id="6347"/>
    <lineage>
        <taxon>Eukaryota</taxon>
        <taxon>Metazoa</taxon>
        <taxon>Spiralia</taxon>
        <taxon>Lophotrochozoa</taxon>
        <taxon>Annelida</taxon>
        <taxon>Polychaeta</taxon>
        <taxon>Sedentaria</taxon>
        <taxon>Canalipalpata</taxon>
        <taxon>Sabellida</taxon>
        <taxon>Oweniida</taxon>
        <taxon>Oweniidae</taxon>
        <taxon>Owenia</taxon>
    </lineage>
</organism>
<sequence length="433" mass="49700">MQHIYGCLARVRTRLFSTSLPRSCLDSSDKPTVLDRRRSTIPPQARIRYIAEMLDLPESYIASKTVFKRPLVVKKIRYLLSIGCSQQQLRSGRFTYLKFSTERIKELTKPTADSDGKPNFENILGDNFETCLNRGKNDMREDVARLLNVQESDLTSVHFKSIKAKTLLPKIKLLLSHGIEASEIFKAPYVLRHSNKNLLKACETLKKQGVEKLKISEISMEIQKKPESLPEITSKLSALLGISTKKLEPFVSNIICSPKAMVPKVEYLIKEGFDCYDITEHMARLSMIQLPSIAEAVSSLQSIKGKDLYIHDVIHYASSNLKGRLNLHEYDLTAKKLAKMLNIPSDKLKMKFFPRRIHQTTLELRDKMELLEKSGFTIDAMRKCPLVLLHDSHILEKYLEELPSVPELQPYEKWMKDQGKLIHALEYIIEKDL</sequence>
<comment type="caution">
    <text evidence="1">The sequence shown here is derived from an EMBL/GenBank/DDBJ whole genome shotgun (WGS) entry which is preliminary data.</text>
</comment>
<dbReference type="InterPro" id="IPR038538">
    <property type="entry name" value="MTERF_sf"/>
</dbReference>